<keyword evidence="5" id="KW-1185">Reference proteome</keyword>
<evidence type="ECO:0000313" key="5">
    <source>
        <dbReference type="Proteomes" id="UP001500325"/>
    </source>
</evidence>
<dbReference type="InterPro" id="IPR050766">
    <property type="entry name" value="Bact_Lucif_Oxidored"/>
</dbReference>
<dbReference type="PANTHER" id="PTHR30137">
    <property type="entry name" value="LUCIFERASE-LIKE MONOOXYGENASE"/>
    <property type="match status" value="1"/>
</dbReference>
<evidence type="ECO:0000313" key="4">
    <source>
        <dbReference type="EMBL" id="GAA4707552.1"/>
    </source>
</evidence>
<organism evidence="4 5">
    <name type="scientific">Pseudonocardia yuanmonensis</name>
    <dbReference type="NCBI Taxonomy" id="1095914"/>
    <lineage>
        <taxon>Bacteria</taxon>
        <taxon>Bacillati</taxon>
        <taxon>Actinomycetota</taxon>
        <taxon>Actinomycetes</taxon>
        <taxon>Pseudonocardiales</taxon>
        <taxon>Pseudonocardiaceae</taxon>
        <taxon>Pseudonocardia</taxon>
    </lineage>
</organism>
<dbReference type="InterPro" id="IPR011251">
    <property type="entry name" value="Luciferase-like_dom"/>
</dbReference>
<dbReference type="Pfam" id="PF00296">
    <property type="entry name" value="Bac_luciferase"/>
    <property type="match status" value="1"/>
</dbReference>
<sequence>MSGHRRYGPGMIGARPRVGVFLLAPGFPGRSAGEVLEGTVAAAVAAEEAGFDAVWLAEHHFMTYGLCPSAVTLAGYVLGATSRITVGTAVSVLSVQHPVALAEQALLLDQVSGGRFRLGVGRGGPWVDLEVFGTGPERLDGGFAESLDLLLATLAGPRVRGAGPAFRFREVPVVPGPRAGVDPLLAVTSETGIGLAAARGLPMLLGMHADDAEKARFVRAHRSRGGPDVAHVSTHLAHVADTTAGAQAEVRAALPRWLRPGLAGYTRYDGAPRIPRDADEYTDLLCRLHPVGDPGLCRARLSRTLRHTGARSLALMVETTGDEARTCENVARLGAEVLPGLTLPATPVRRSDRVEAAGEGVGEELGATAR</sequence>
<keyword evidence="2" id="KW-0503">Monooxygenase</keyword>
<gene>
    <name evidence="4" type="ORF">GCM10023215_55680</name>
</gene>
<protein>
    <submittedName>
        <fullName evidence="4">LLM class flavin-dependent oxidoreductase</fullName>
    </submittedName>
</protein>
<dbReference type="Proteomes" id="UP001500325">
    <property type="component" value="Unassembled WGS sequence"/>
</dbReference>
<evidence type="ECO:0000256" key="1">
    <source>
        <dbReference type="ARBA" id="ARBA00023002"/>
    </source>
</evidence>
<keyword evidence="1" id="KW-0560">Oxidoreductase</keyword>
<comment type="caution">
    <text evidence="4">The sequence shown here is derived from an EMBL/GenBank/DDBJ whole genome shotgun (WGS) entry which is preliminary data.</text>
</comment>
<accession>A0ABP8XIP3</accession>
<dbReference type="PANTHER" id="PTHR30137:SF8">
    <property type="entry name" value="BLR5498 PROTEIN"/>
    <property type="match status" value="1"/>
</dbReference>
<dbReference type="InterPro" id="IPR036661">
    <property type="entry name" value="Luciferase-like_sf"/>
</dbReference>
<feature type="domain" description="Luciferase-like" evidence="3">
    <location>
        <begin position="17"/>
        <end position="311"/>
    </location>
</feature>
<dbReference type="EMBL" id="BAABIC010000024">
    <property type="protein sequence ID" value="GAA4707552.1"/>
    <property type="molecule type" value="Genomic_DNA"/>
</dbReference>
<evidence type="ECO:0000256" key="2">
    <source>
        <dbReference type="ARBA" id="ARBA00023033"/>
    </source>
</evidence>
<proteinExistence type="predicted"/>
<dbReference type="Gene3D" id="3.20.20.30">
    <property type="entry name" value="Luciferase-like domain"/>
    <property type="match status" value="1"/>
</dbReference>
<evidence type="ECO:0000259" key="3">
    <source>
        <dbReference type="Pfam" id="PF00296"/>
    </source>
</evidence>
<name>A0ABP8XIP3_9PSEU</name>
<dbReference type="SUPFAM" id="SSF51679">
    <property type="entry name" value="Bacterial luciferase-like"/>
    <property type="match status" value="1"/>
</dbReference>
<reference evidence="5" key="1">
    <citation type="journal article" date="2019" name="Int. J. Syst. Evol. Microbiol.">
        <title>The Global Catalogue of Microorganisms (GCM) 10K type strain sequencing project: providing services to taxonomists for standard genome sequencing and annotation.</title>
        <authorList>
            <consortium name="The Broad Institute Genomics Platform"/>
            <consortium name="The Broad Institute Genome Sequencing Center for Infectious Disease"/>
            <person name="Wu L."/>
            <person name="Ma J."/>
        </authorList>
    </citation>
    <scope>NUCLEOTIDE SEQUENCE [LARGE SCALE GENOMIC DNA]</scope>
    <source>
        <strain evidence="5">JCM 18055</strain>
    </source>
</reference>